<evidence type="ECO:0000313" key="2">
    <source>
        <dbReference type="Proteomes" id="UP000291483"/>
    </source>
</evidence>
<comment type="caution">
    <text evidence="1">The sequence shown here is derived from an EMBL/GenBank/DDBJ whole genome shotgun (WGS) entry which is preliminary data.</text>
</comment>
<dbReference type="AlphaFoldDB" id="A0A4Q8AIY3"/>
<reference evidence="1 2" key="1">
    <citation type="submission" date="2019-02" db="EMBL/GenBank/DDBJ databases">
        <title>Sequencing the genomes of 1000 actinobacteria strains.</title>
        <authorList>
            <person name="Klenk H.-P."/>
        </authorList>
    </citation>
    <scope>NUCLEOTIDE SEQUENCE [LARGE SCALE GENOMIC DNA]</scope>
    <source>
        <strain evidence="1 2">DSM 18319</strain>
    </source>
</reference>
<dbReference type="EMBL" id="SHLC01000001">
    <property type="protein sequence ID" value="RZU63911.1"/>
    <property type="molecule type" value="Genomic_DNA"/>
</dbReference>
<proteinExistence type="predicted"/>
<protein>
    <submittedName>
        <fullName evidence="1">Putative adhesin</fullName>
    </submittedName>
</protein>
<dbReference type="PROSITE" id="PS51257">
    <property type="entry name" value="PROKAR_LIPOPROTEIN"/>
    <property type="match status" value="1"/>
</dbReference>
<keyword evidence="2" id="KW-1185">Reference proteome</keyword>
<name>A0A4Q8AIY3_9MICO</name>
<dbReference type="RefSeq" id="WP_130504511.1">
    <property type="nucleotide sequence ID" value="NZ_SHLC01000001.1"/>
</dbReference>
<gene>
    <name evidence="1" type="ORF">EV379_0200</name>
</gene>
<evidence type="ECO:0000313" key="1">
    <source>
        <dbReference type="EMBL" id="RZU63911.1"/>
    </source>
</evidence>
<dbReference type="Proteomes" id="UP000291483">
    <property type="component" value="Unassembled WGS sequence"/>
</dbReference>
<dbReference type="OrthoDB" id="4331847at2"/>
<organism evidence="1 2">
    <name type="scientific">Microterricola gilva</name>
    <dbReference type="NCBI Taxonomy" id="393267"/>
    <lineage>
        <taxon>Bacteria</taxon>
        <taxon>Bacillati</taxon>
        <taxon>Actinomycetota</taxon>
        <taxon>Actinomycetes</taxon>
        <taxon>Micrococcales</taxon>
        <taxon>Microbacteriaceae</taxon>
        <taxon>Microterricola</taxon>
    </lineage>
</organism>
<accession>A0A4Q8AIY3</accession>
<sequence length="255" mass="26172">MRTTIRTATRISGAVAGLAIGATILSGCALLPAHGMGDETTLSDTAGITSVRIDDPSGSVSVSGETGATDIRIERDIQYWGAKRDIGTTFEVNGDELVLSGCGQRCTVNYTIELPAGVDVSGQTENGEIELSDVNNVDVSTSNGRISLEDVTGRIEVGTSNGRIEGSELSGDGIIAKTSNGSIELELATPQDVKANTSNGSITLRVPTGGYEVVAETSNGGKNIDIASDPNGEFLLDLGTSNGSITVRDSASSDD</sequence>